<dbReference type="Pfam" id="PF09335">
    <property type="entry name" value="VTT_dom"/>
    <property type="match status" value="1"/>
</dbReference>
<evidence type="ECO:0000256" key="6">
    <source>
        <dbReference type="ARBA" id="ARBA00023136"/>
    </source>
</evidence>
<gene>
    <name evidence="9" type="ORF">M6B22_12790</name>
</gene>
<dbReference type="Proteomes" id="UP001164693">
    <property type="component" value="Chromosome"/>
</dbReference>
<feature type="domain" description="VTT" evidence="8">
    <location>
        <begin position="37"/>
        <end position="163"/>
    </location>
</feature>
<evidence type="ECO:0000256" key="2">
    <source>
        <dbReference type="ARBA" id="ARBA00010792"/>
    </source>
</evidence>
<evidence type="ECO:0000256" key="4">
    <source>
        <dbReference type="ARBA" id="ARBA00022692"/>
    </source>
</evidence>
<comment type="similarity">
    <text evidence="2 7">Belongs to the DedA family.</text>
</comment>
<dbReference type="RefSeq" id="WP_269441932.1">
    <property type="nucleotide sequence ID" value="NZ_CP097463.1"/>
</dbReference>
<comment type="subcellular location">
    <subcellularLocation>
        <location evidence="1 7">Cell membrane</location>
        <topology evidence="1 7">Multi-pass membrane protein</topology>
    </subcellularLocation>
</comment>
<keyword evidence="5 7" id="KW-1133">Transmembrane helix</keyword>
<reference evidence="9" key="1">
    <citation type="submission" date="2022-05" db="EMBL/GenBank/DDBJ databases">
        <title>Jatrophihabitans sp. SB3-54 whole genome sequence.</title>
        <authorList>
            <person name="Suh M.K."/>
            <person name="Eom M.K."/>
            <person name="Kim J.S."/>
            <person name="Kim H.S."/>
            <person name="Do H.E."/>
            <person name="Shin Y.K."/>
            <person name="Lee J.-S."/>
        </authorList>
    </citation>
    <scope>NUCLEOTIDE SEQUENCE</scope>
    <source>
        <strain evidence="9">SB3-54</strain>
    </source>
</reference>
<evidence type="ECO:0000313" key="10">
    <source>
        <dbReference type="Proteomes" id="UP001164693"/>
    </source>
</evidence>
<dbReference type="PANTHER" id="PTHR30353">
    <property type="entry name" value="INNER MEMBRANE PROTEIN DEDA-RELATED"/>
    <property type="match status" value="1"/>
</dbReference>
<evidence type="ECO:0000256" key="7">
    <source>
        <dbReference type="RuleBase" id="RU367016"/>
    </source>
</evidence>
<evidence type="ECO:0000313" key="9">
    <source>
        <dbReference type="EMBL" id="WAX55421.1"/>
    </source>
</evidence>
<protein>
    <submittedName>
        <fullName evidence="9">DedA family protein</fullName>
    </submittedName>
</protein>
<name>A0ABY7JS84_9ACTN</name>
<proteinExistence type="inferred from homology"/>
<evidence type="ECO:0000256" key="5">
    <source>
        <dbReference type="ARBA" id="ARBA00022989"/>
    </source>
</evidence>
<evidence type="ECO:0000256" key="3">
    <source>
        <dbReference type="ARBA" id="ARBA00022475"/>
    </source>
</evidence>
<dbReference type="InterPro" id="IPR032818">
    <property type="entry name" value="DedA-like"/>
</dbReference>
<keyword evidence="6 7" id="KW-0472">Membrane</keyword>
<keyword evidence="3 7" id="KW-1003">Cell membrane</keyword>
<feature type="transmembrane region" description="Helical" evidence="7">
    <location>
        <begin position="12"/>
        <end position="37"/>
    </location>
</feature>
<accession>A0ABY7JS84</accession>
<dbReference type="InterPro" id="IPR032816">
    <property type="entry name" value="VTT_dom"/>
</dbReference>
<evidence type="ECO:0000259" key="8">
    <source>
        <dbReference type="Pfam" id="PF09335"/>
    </source>
</evidence>
<evidence type="ECO:0000256" key="1">
    <source>
        <dbReference type="ARBA" id="ARBA00004651"/>
    </source>
</evidence>
<keyword evidence="4 7" id="KW-0812">Transmembrane</keyword>
<dbReference type="EMBL" id="CP097463">
    <property type="protein sequence ID" value="WAX55421.1"/>
    <property type="molecule type" value="Genomic_DNA"/>
</dbReference>
<organism evidence="9 10">
    <name type="scientific">Jatrophihabitans cynanchi</name>
    <dbReference type="NCBI Taxonomy" id="2944128"/>
    <lineage>
        <taxon>Bacteria</taxon>
        <taxon>Bacillati</taxon>
        <taxon>Actinomycetota</taxon>
        <taxon>Actinomycetes</taxon>
        <taxon>Jatrophihabitantales</taxon>
        <taxon>Jatrophihabitantaceae</taxon>
        <taxon>Jatrophihabitans</taxon>
    </lineage>
</organism>
<keyword evidence="10" id="KW-1185">Reference proteome</keyword>
<feature type="transmembrane region" description="Helical" evidence="7">
    <location>
        <begin position="141"/>
        <end position="161"/>
    </location>
</feature>
<dbReference type="PANTHER" id="PTHR30353:SF0">
    <property type="entry name" value="TRANSMEMBRANE PROTEIN"/>
    <property type="match status" value="1"/>
</dbReference>
<feature type="transmembrane region" description="Helical" evidence="7">
    <location>
        <begin position="108"/>
        <end position="129"/>
    </location>
</feature>
<feature type="transmembrane region" description="Helical" evidence="7">
    <location>
        <begin position="181"/>
        <end position="199"/>
    </location>
</feature>
<sequence>MLLANPISPDNLLGSSALLVVTVILFAECGLLIGFFLPGDTLLFAAGIAIATGKIHTSLAAFLVLVPIGAVLGNLVGYWIGYRVGPRVFDRPDSRLFRPEYVQRSHEFFARFGSWTILIGRFVPIVRTVATVMAGVGRMRFSVYALYSVIGGVIWADGVLLLGERLGHVKFVQDHKGYVDYAVVVVVVIGLIPAAIHYVQSRRRTPPD</sequence>
<feature type="transmembrane region" description="Helical" evidence="7">
    <location>
        <begin position="58"/>
        <end position="80"/>
    </location>
</feature>